<proteinExistence type="inferred from homology"/>
<comment type="similarity">
    <text evidence="1">Belongs to the GSP E family.</text>
</comment>
<dbReference type="Gene3D" id="3.40.50.300">
    <property type="entry name" value="P-loop containing nucleotide triphosphate hydrolases"/>
    <property type="match status" value="1"/>
</dbReference>
<dbReference type="SUPFAM" id="SSF52540">
    <property type="entry name" value="P-loop containing nucleoside triphosphate hydrolases"/>
    <property type="match status" value="1"/>
</dbReference>
<dbReference type="Proteomes" id="UP000834458">
    <property type="component" value="Unassembled WGS sequence"/>
</dbReference>
<dbReference type="GO" id="GO:0016887">
    <property type="term" value="F:ATP hydrolysis activity"/>
    <property type="evidence" value="ECO:0007669"/>
    <property type="project" value="TreeGrafter"/>
</dbReference>
<keyword evidence="2" id="KW-0547">Nucleotide-binding</keyword>
<reference evidence="5" key="1">
    <citation type="submission" date="2020-05" db="EMBL/GenBank/DDBJ databases">
        <authorList>
            <person name="Delgado-Blas J."/>
        </authorList>
    </citation>
    <scope>NUCLEOTIDE SEQUENCE</scope>
    <source>
        <strain evidence="5">BB1454</strain>
    </source>
</reference>
<accession>A0AA35GJ95</accession>
<evidence type="ECO:0000256" key="3">
    <source>
        <dbReference type="ARBA" id="ARBA00022840"/>
    </source>
</evidence>
<organism evidence="5 6">
    <name type="scientific">Comamonas aquatica</name>
    <dbReference type="NCBI Taxonomy" id="225991"/>
    <lineage>
        <taxon>Bacteria</taxon>
        <taxon>Pseudomonadati</taxon>
        <taxon>Pseudomonadota</taxon>
        <taxon>Betaproteobacteria</taxon>
        <taxon>Burkholderiales</taxon>
        <taxon>Comamonadaceae</taxon>
        <taxon>Comamonas</taxon>
    </lineage>
</organism>
<dbReference type="PANTHER" id="PTHR30258:SF3">
    <property type="entry name" value="SLL1921 PROTEIN"/>
    <property type="match status" value="1"/>
</dbReference>
<keyword evidence="3" id="KW-0067">ATP-binding</keyword>
<dbReference type="Gene3D" id="3.30.450.90">
    <property type="match status" value="1"/>
</dbReference>
<dbReference type="InterPro" id="IPR027417">
    <property type="entry name" value="P-loop_NTPase"/>
</dbReference>
<evidence type="ECO:0000256" key="2">
    <source>
        <dbReference type="ARBA" id="ARBA00022741"/>
    </source>
</evidence>
<dbReference type="Pfam" id="PF00437">
    <property type="entry name" value="T2SSE"/>
    <property type="match status" value="1"/>
</dbReference>
<gene>
    <name evidence="5" type="primary">gspE</name>
    <name evidence="5" type="ORF">GHA_02310</name>
</gene>
<evidence type="ECO:0000256" key="1">
    <source>
        <dbReference type="ARBA" id="ARBA00006611"/>
    </source>
</evidence>
<dbReference type="InterPro" id="IPR001482">
    <property type="entry name" value="T2SS/T4SS_dom"/>
</dbReference>
<evidence type="ECO:0000313" key="6">
    <source>
        <dbReference type="Proteomes" id="UP000834458"/>
    </source>
</evidence>
<protein>
    <submittedName>
        <fullName evidence="5">Type II traffic warden ATPase</fullName>
    </submittedName>
</protein>
<name>A0AA35GJ95_9BURK</name>
<comment type="caution">
    <text evidence="5">The sequence shown here is derived from an EMBL/GenBank/DDBJ whole genome shotgun (WGS) entry which is preliminary data.</text>
</comment>
<evidence type="ECO:0000259" key="4">
    <source>
        <dbReference type="Pfam" id="PF00437"/>
    </source>
</evidence>
<dbReference type="GO" id="GO:0005524">
    <property type="term" value="F:ATP binding"/>
    <property type="evidence" value="ECO:0007669"/>
    <property type="project" value="UniProtKB-KW"/>
</dbReference>
<dbReference type="GO" id="GO:0005886">
    <property type="term" value="C:plasma membrane"/>
    <property type="evidence" value="ECO:0007669"/>
    <property type="project" value="TreeGrafter"/>
</dbReference>
<dbReference type="AlphaFoldDB" id="A0AA35GJ95"/>
<sequence length="548" mass="61719">MHTATKDLDAQNSPAFLLGRMRRVGRIQKRAELPTHRSVITKTLGVLGNDLSAVAVLDLGNREIVILVSDSFAAKPPHLNLRDKANQYGYKVVEDRLADTALIAEINSAISAGAQVTADSSDVKPIVEELLSIAIKKDTTDLHICCRENSGMALFRVHSRLYRHRNFDVETCKQIASYMFTHMAEARTRSIGTFSLEQKSMSCTIRHSAHGRQFKLRYKFIRVADGWDVIVRILPMEVGTDTKTFTDLGYEQSQVDSLELAVSRSIGLVIITGPTGSGKSTTLKTMMEFDPKRKFKKRYSVEDPVEYKIFGVSQISVQRSDHEGDDENKEFQGILRDILRGDPDDIMVGETRDPVVAKMVADFVLTGHKMYTTSHTASAMTTPMRLFRLGIDRSILGDRQFFSVLMFQRLLPVLCDKCKLPAANVLPQKKQNLLKAKFGLNIDHIYCSNEEGCDHCHNLGIIKSTIVAEIVVPDRVIRQHIADGHDDKAELYWRQSRKAAFDEPDMQGKTAFEHGLYKVSQGLIDPRDLELEFEQLETYEVVNAEPQE</sequence>
<feature type="domain" description="Bacterial type II secretion system protein E" evidence="4">
    <location>
        <begin position="118"/>
        <end position="495"/>
    </location>
</feature>
<dbReference type="PANTHER" id="PTHR30258">
    <property type="entry name" value="TYPE II SECRETION SYSTEM PROTEIN GSPE-RELATED"/>
    <property type="match status" value="1"/>
</dbReference>
<dbReference type="EMBL" id="CAHPSC010000032">
    <property type="protein sequence ID" value="CAB5695131.1"/>
    <property type="molecule type" value="Genomic_DNA"/>
</dbReference>
<evidence type="ECO:0000313" key="5">
    <source>
        <dbReference type="EMBL" id="CAB5695131.1"/>
    </source>
</evidence>